<accession>A0A371D9L6</accession>
<dbReference type="OrthoDB" id="3056649at2759"/>
<dbReference type="EMBL" id="KZ857406">
    <property type="protein sequence ID" value="RDX49227.1"/>
    <property type="molecule type" value="Genomic_DNA"/>
</dbReference>
<reference evidence="1 2" key="1">
    <citation type="journal article" date="2018" name="Biotechnol. Biofuels">
        <title>Integrative visual omics of the white-rot fungus Polyporus brumalis exposes the biotechnological potential of its oxidative enzymes for delignifying raw plant biomass.</title>
        <authorList>
            <person name="Miyauchi S."/>
            <person name="Rancon A."/>
            <person name="Drula E."/>
            <person name="Hage H."/>
            <person name="Chaduli D."/>
            <person name="Favel A."/>
            <person name="Grisel S."/>
            <person name="Henrissat B."/>
            <person name="Herpoel-Gimbert I."/>
            <person name="Ruiz-Duenas F.J."/>
            <person name="Chevret D."/>
            <person name="Hainaut M."/>
            <person name="Lin J."/>
            <person name="Wang M."/>
            <person name="Pangilinan J."/>
            <person name="Lipzen A."/>
            <person name="Lesage-Meessen L."/>
            <person name="Navarro D."/>
            <person name="Riley R."/>
            <person name="Grigoriev I.V."/>
            <person name="Zhou S."/>
            <person name="Raouche S."/>
            <person name="Rosso M.N."/>
        </authorList>
    </citation>
    <scope>NUCLEOTIDE SEQUENCE [LARGE SCALE GENOMIC DNA]</scope>
    <source>
        <strain evidence="1 2">BRFM 1820</strain>
    </source>
</reference>
<proteinExistence type="predicted"/>
<name>A0A371D9L6_9APHY</name>
<keyword evidence="2" id="KW-1185">Reference proteome</keyword>
<dbReference type="Proteomes" id="UP000256964">
    <property type="component" value="Unassembled WGS sequence"/>
</dbReference>
<organism evidence="1 2">
    <name type="scientific">Lentinus brumalis</name>
    <dbReference type="NCBI Taxonomy" id="2498619"/>
    <lineage>
        <taxon>Eukaryota</taxon>
        <taxon>Fungi</taxon>
        <taxon>Dikarya</taxon>
        <taxon>Basidiomycota</taxon>
        <taxon>Agaricomycotina</taxon>
        <taxon>Agaricomycetes</taxon>
        <taxon>Polyporales</taxon>
        <taxon>Polyporaceae</taxon>
        <taxon>Lentinus</taxon>
    </lineage>
</organism>
<dbReference type="AlphaFoldDB" id="A0A371D9L6"/>
<sequence>MQVGPGSLDQLEMILSVPTSATNIERRKPVYDRPRQAAESVNATIPGAASNSGALDILLDGVNSFSLRTYQLLDERSNFRAWGVMTCIAQLLVPEPQVAVGALKVVIELELKRRDNDKKVNFVFLEMENMMSALLE</sequence>
<gene>
    <name evidence="1" type="ORF">OH76DRAFT_540073</name>
</gene>
<evidence type="ECO:0000313" key="2">
    <source>
        <dbReference type="Proteomes" id="UP000256964"/>
    </source>
</evidence>
<evidence type="ECO:0000313" key="1">
    <source>
        <dbReference type="EMBL" id="RDX49227.1"/>
    </source>
</evidence>
<protein>
    <submittedName>
        <fullName evidence="1">Uncharacterized protein</fullName>
    </submittedName>
</protein>